<accession>A0A9X8VJ84</accession>
<organism evidence="1">
    <name type="scientific">Serratia marcescens</name>
    <dbReference type="NCBI Taxonomy" id="615"/>
    <lineage>
        <taxon>Bacteria</taxon>
        <taxon>Pseudomonadati</taxon>
        <taxon>Pseudomonadota</taxon>
        <taxon>Gammaproteobacteria</taxon>
        <taxon>Enterobacterales</taxon>
        <taxon>Yersiniaceae</taxon>
        <taxon>Serratia</taxon>
    </lineage>
</organism>
<gene>
    <name evidence="1" type="ORF">E0L31_09415</name>
</gene>
<comment type="caution">
    <text evidence="1">The sequence shown here is derived from an EMBL/GenBank/DDBJ whole genome shotgun (WGS) entry which is preliminary data.</text>
</comment>
<dbReference type="Pfam" id="PF02924">
    <property type="entry name" value="HDPD"/>
    <property type="match status" value="1"/>
</dbReference>
<evidence type="ECO:0000313" key="1">
    <source>
        <dbReference type="EMBL" id="TFV12103.1"/>
    </source>
</evidence>
<name>A0A9X8VJ84_SERMA</name>
<dbReference type="AlphaFoldDB" id="A0A9X8VJ84"/>
<proteinExistence type="predicted"/>
<protein>
    <submittedName>
        <fullName evidence="1">Head decoration protein</fullName>
    </submittedName>
</protein>
<sequence>MSSQEIGDNPWSPGMQSSTFVPDQLIANNLQLVTDTVTVSGTAPLVRGTVLGQVTASGEYVLSVKTASDGSETPCAILVDYVDPTNGAVSAGIYQMGMFNQNRITFDASWTVPELKDALRPLSIFLRDSLQAPSA</sequence>
<dbReference type="Gene3D" id="2.40.300.10">
    <property type="entry name" value="Head decoration protein D"/>
    <property type="match status" value="1"/>
</dbReference>
<dbReference type="RefSeq" id="WP_212563118.1">
    <property type="nucleotide sequence ID" value="NZ_SPSG02000032.1"/>
</dbReference>
<dbReference type="InterPro" id="IPR004195">
    <property type="entry name" value="Head_decoration_D"/>
</dbReference>
<reference evidence="1" key="1">
    <citation type="submission" date="2019-03" db="EMBL/GenBank/DDBJ databases">
        <title>Serratia marcescens strain N2 draft genome.</title>
        <authorList>
            <person name="Yassin A."/>
            <person name="El-Kenawy N."/>
            <person name="Youssef N.H."/>
        </authorList>
    </citation>
    <scope>NUCLEOTIDE SEQUENCE [LARGE SCALE GENOMIC DNA]</scope>
    <source>
        <strain evidence="1">N2</strain>
    </source>
</reference>
<dbReference type="EMBL" id="SPSG01001169">
    <property type="protein sequence ID" value="TFV12103.1"/>
    <property type="molecule type" value="Genomic_DNA"/>
</dbReference>